<dbReference type="InterPro" id="IPR023996">
    <property type="entry name" value="TonB-dep_OMP_SusC/RagA"/>
</dbReference>
<evidence type="ECO:0000256" key="1">
    <source>
        <dbReference type="ARBA" id="ARBA00004442"/>
    </source>
</evidence>
<accession>A0ABP8G9E0</accession>
<comment type="subcellular location">
    <subcellularLocation>
        <location evidence="1">Cell outer membrane</location>
    </subcellularLocation>
</comment>
<dbReference type="NCBIfam" id="TIGR04056">
    <property type="entry name" value="OMP_RagA_SusC"/>
    <property type="match status" value="1"/>
</dbReference>
<evidence type="ECO:0000259" key="4">
    <source>
        <dbReference type="Pfam" id="PF07715"/>
    </source>
</evidence>
<evidence type="ECO:0000313" key="6">
    <source>
        <dbReference type="Proteomes" id="UP001501207"/>
    </source>
</evidence>
<keyword evidence="3" id="KW-0998">Cell outer membrane</keyword>
<proteinExistence type="predicted"/>
<evidence type="ECO:0000256" key="2">
    <source>
        <dbReference type="ARBA" id="ARBA00023136"/>
    </source>
</evidence>
<name>A0ABP8G9E0_9BACT</name>
<sequence>MRFIVNAVAVTLISMTAGINQGICCSSFPAGFTAISATVRTDTSSTDTVQSKTPVDTNHVDPHAFIRNGVLPEKLSIYPFSSFQQALKGKVAGLYIQEPSGEPGSEMGMFIRGMPFPFTQHKDIYDAQPTVIVDGVPLIMDHPFAFNIQQYDFNRIGPATNILAAIDLNNIASITVLKDFADAAVYGPRAANGGVILIKTKAPVIGGRKISFNTYFGFVQRPRIYTTNGRYENSFRQPFYEEYATTDDKLNYPLYLRDSTNNAYYGPSDWTDLYYKNAFVRAASASLSSGTDRANFRFSAGNQQTNNTADNTRLDRYNAMFEINMLPVTWLTISSMISAARLERKRNTTLRDRYAEVQYLPDLSYPLPPNKHYYSQYLKEYDESIDQNLSNVITGYFRLNFKFASDFNFSSNFGFDYNEGLRDIFYPSTLMETVNYVSNYYGYNQRIIFDNTLTFHHSWQQKHDLTLEAGEVFQADANKYNYTYAYKGPNDLIKVNMLHSDPSKTAEYLSSKAFDRALINMFLDKQQHHLLSFYGRLAYRYKERLDFSVLLRADGSSSAQPDNWWSFSPTFSAGWDLKNALLQDKAAVSAFRIHASWGRVARLFTDDRFGEGPQYISDLSFSNNPVKFSYDAFPALSRPYNLGYVGYGLQWPYTDQLDVGLDLGLLDNRLNAVLDLYNKTDHNMLLGVPFAAEYGYNMAYKNGLQVRNRGVDLSLRAMVFPEGHRFQWIPGVNINYNNNTLQALPDGLDELIVGSGTQMLKTGHAIDQYWVLQNQGIYTDDAEVPLNPETHKPMSYRNIPLRKGDPKWVDMNGDYNIDDHDKVLKGHMLPAVSGEFDNDFFYGPFSLNLSFYYALGRRILNQEMSNHMDFANREGKIDMDAVKEITFWQKAGDETKYPRYNPWSTVIPYQPDQDLFLENGSFLKLRNISLQYDLTATKWWHKSSPINKLVVYLTVSNLFTLTPYSGGDPELAGFNGYDTGYGLPIPRTYTLGAKLDL</sequence>
<protein>
    <submittedName>
        <fullName evidence="5">SusC/RagA family TonB-linked outer membrane protein</fullName>
    </submittedName>
</protein>
<dbReference type="Pfam" id="PF07715">
    <property type="entry name" value="Plug"/>
    <property type="match status" value="1"/>
</dbReference>
<gene>
    <name evidence="5" type="ORF">GCM10023143_33170</name>
</gene>
<dbReference type="RefSeq" id="WP_344981468.1">
    <property type="nucleotide sequence ID" value="NZ_BAABFN010000022.1"/>
</dbReference>
<dbReference type="Gene3D" id="2.170.130.10">
    <property type="entry name" value="TonB-dependent receptor, plug domain"/>
    <property type="match status" value="1"/>
</dbReference>
<evidence type="ECO:0000313" key="5">
    <source>
        <dbReference type="EMBL" id="GAA4319615.1"/>
    </source>
</evidence>
<keyword evidence="2" id="KW-0472">Membrane</keyword>
<dbReference type="Gene3D" id="2.40.170.20">
    <property type="entry name" value="TonB-dependent receptor, beta-barrel domain"/>
    <property type="match status" value="1"/>
</dbReference>
<comment type="caution">
    <text evidence="5">The sequence shown here is derived from an EMBL/GenBank/DDBJ whole genome shotgun (WGS) entry which is preliminary data.</text>
</comment>
<reference evidence="6" key="1">
    <citation type="journal article" date="2019" name="Int. J. Syst. Evol. Microbiol.">
        <title>The Global Catalogue of Microorganisms (GCM) 10K type strain sequencing project: providing services to taxonomists for standard genome sequencing and annotation.</title>
        <authorList>
            <consortium name="The Broad Institute Genomics Platform"/>
            <consortium name="The Broad Institute Genome Sequencing Center for Infectious Disease"/>
            <person name="Wu L."/>
            <person name="Ma J."/>
        </authorList>
    </citation>
    <scope>NUCLEOTIDE SEQUENCE [LARGE SCALE GENOMIC DNA]</scope>
    <source>
        <strain evidence="6">JCM 17664</strain>
    </source>
</reference>
<evidence type="ECO:0000256" key="3">
    <source>
        <dbReference type="ARBA" id="ARBA00023237"/>
    </source>
</evidence>
<dbReference type="Proteomes" id="UP001501207">
    <property type="component" value="Unassembled WGS sequence"/>
</dbReference>
<organism evidence="5 6">
    <name type="scientific">Compostibacter hankyongensis</name>
    <dbReference type="NCBI Taxonomy" id="1007089"/>
    <lineage>
        <taxon>Bacteria</taxon>
        <taxon>Pseudomonadati</taxon>
        <taxon>Bacteroidota</taxon>
        <taxon>Chitinophagia</taxon>
        <taxon>Chitinophagales</taxon>
        <taxon>Chitinophagaceae</taxon>
        <taxon>Compostibacter</taxon>
    </lineage>
</organism>
<dbReference type="InterPro" id="IPR012910">
    <property type="entry name" value="Plug_dom"/>
</dbReference>
<keyword evidence="6" id="KW-1185">Reference proteome</keyword>
<dbReference type="InterPro" id="IPR037066">
    <property type="entry name" value="Plug_dom_sf"/>
</dbReference>
<dbReference type="EMBL" id="BAABFN010000022">
    <property type="protein sequence ID" value="GAA4319615.1"/>
    <property type="molecule type" value="Genomic_DNA"/>
</dbReference>
<dbReference type="InterPro" id="IPR036942">
    <property type="entry name" value="Beta-barrel_TonB_sf"/>
</dbReference>
<feature type="domain" description="TonB-dependent receptor plug" evidence="4">
    <location>
        <begin position="78"/>
        <end position="193"/>
    </location>
</feature>
<dbReference type="SUPFAM" id="SSF56935">
    <property type="entry name" value="Porins"/>
    <property type="match status" value="1"/>
</dbReference>